<evidence type="ECO:0000259" key="2">
    <source>
        <dbReference type="PROSITE" id="PS51212"/>
    </source>
</evidence>
<feature type="signal peptide" evidence="1">
    <location>
        <begin position="1"/>
        <end position="26"/>
    </location>
</feature>
<dbReference type="PROSITE" id="PS51212">
    <property type="entry name" value="WSC"/>
    <property type="match status" value="1"/>
</dbReference>
<sequence>MVRSITSFGAGAIFVATSLLPVSVQADLHKSLHRISRHAHIRRATAIPAGWEAQGCVTDADAPNRVLSDHHTDTSLTAASCIKSCAANGYKLAGTQFSNECWCGQALNTSGDVSGKASSGCDMACTGDASQICGGNYVMNLFAFTGNNATTTTTSAAYSSPTSASKKYTIKDRFAGKNFFNDWWFFNYADPTNGQVEYLKKEDAVSAGLVYVDSNGVAVLKVDNTTTLQKGQPRKSVRIQSNKQYNGGLFVADFLHMPFGCSVSGTLSHLKIHVILTATLAYWTVGDNWPNNGEIDILENVNLATANQYTLHTGPNSTCTLDTNPAAKFKATSNMMGKVCASKEGANAGCGFSDPEPASYGKAFNDAGGAVIAMEWQNTGIRIWRFKRDSIPADLQGSATNPNPDTWGAPVASWTDAACDIANEVKKHNIIINTTLCGGWAGDAYAGSGCPATCTEQVMDPSNYDNAIWKIKSITVYQ</sequence>
<evidence type="ECO:0000313" key="4">
    <source>
        <dbReference type="Proteomes" id="UP000663850"/>
    </source>
</evidence>
<proteinExistence type="predicted"/>
<organism evidence="3 4">
    <name type="scientific">Rhizoctonia solani</name>
    <dbReference type="NCBI Taxonomy" id="456999"/>
    <lineage>
        <taxon>Eukaryota</taxon>
        <taxon>Fungi</taxon>
        <taxon>Dikarya</taxon>
        <taxon>Basidiomycota</taxon>
        <taxon>Agaricomycotina</taxon>
        <taxon>Agaricomycetes</taxon>
        <taxon>Cantharellales</taxon>
        <taxon>Ceratobasidiaceae</taxon>
        <taxon>Rhizoctonia</taxon>
    </lineage>
</organism>
<dbReference type="GO" id="GO:0009251">
    <property type="term" value="P:glucan catabolic process"/>
    <property type="evidence" value="ECO:0007669"/>
    <property type="project" value="TreeGrafter"/>
</dbReference>
<evidence type="ECO:0000256" key="1">
    <source>
        <dbReference type="SAM" id="SignalP"/>
    </source>
</evidence>
<dbReference type="SUPFAM" id="SSF49899">
    <property type="entry name" value="Concanavalin A-like lectins/glucanases"/>
    <property type="match status" value="1"/>
</dbReference>
<comment type="caution">
    <text evidence="3">The sequence shown here is derived from an EMBL/GenBank/DDBJ whole genome shotgun (WGS) entry which is preliminary data.</text>
</comment>
<dbReference type="Pfam" id="PF26113">
    <property type="entry name" value="GH16_XgeA"/>
    <property type="match status" value="1"/>
</dbReference>
<gene>
    <name evidence="3" type="ORF">RDB_LOCUS99632</name>
</gene>
<reference evidence="3" key="1">
    <citation type="submission" date="2021-01" db="EMBL/GenBank/DDBJ databases">
        <authorList>
            <person name="Kaushik A."/>
        </authorList>
    </citation>
    <scope>NUCLEOTIDE SEQUENCE</scope>
    <source>
        <strain evidence="3">Type strain: AG8-Rh-89/</strain>
    </source>
</reference>
<dbReference type="EMBL" id="CAJMWZ010005364">
    <property type="protein sequence ID" value="CAE6504728.1"/>
    <property type="molecule type" value="Genomic_DNA"/>
</dbReference>
<protein>
    <recommendedName>
        <fullName evidence="2">WSC domain-containing protein</fullName>
    </recommendedName>
</protein>
<dbReference type="Pfam" id="PF01822">
    <property type="entry name" value="WSC"/>
    <property type="match status" value="1"/>
</dbReference>
<dbReference type="InterPro" id="IPR050546">
    <property type="entry name" value="Glycosyl_Hydrlase_16"/>
</dbReference>
<dbReference type="CDD" id="cd02181">
    <property type="entry name" value="GH16_fungal_Lam16A_glucanase"/>
    <property type="match status" value="1"/>
</dbReference>
<name>A0A8H3D265_9AGAM</name>
<dbReference type="PANTHER" id="PTHR10963:SF24">
    <property type="entry name" value="GLYCOSIDASE C21B10.07-RELATED"/>
    <property type="match status" value="1"/>
</dbReference>
<dbReference type="AlphaFoldDB" id="A0A8H3D265"/>
<accession>A0A8H3D265</accession>
<feature type="domain" description="WSC" evidence="2">
    <location>
        <begin position="50"/>
        <end position="145"/>
    </location>
</feature>
<dbReference type="InterPro" id="IPR002889">
    <property type="entry name" value="WSC_carb-bd"/>
</dbReference>
<dbReference type="InterPro" id="IPR013320">
    <property type="entry name" value="ConA-like_dom_sf"/>
</dbReference>
<dbReference type="SMART" id="SM00321">
    <property type="entry name" value="WSC"/>
    <property type="match status" value="1"/>
</dbReference>
<feature type="chain" id="PRO_5034896681" description="WSC domain-containing protein" evidence="1">
    <location>
        <begin position="27"/>
        <end position="478"/>
    </location>
</feature>
<evidence type="ECO:0000313" key="3">
    <source>
        <dbReference type="EMBL" id="CAE6504728.1"/>
    </source>
</evidence>
<dbReference type="PANTHER" id="PTHR10963">
    <property type="entry name" value="GLYCOSYL HYDROLASE-RELATED"/>
    <property type="match status" value="1"/>
</dbReference>
<dbReference type="Proteomes" id="UP000663850">
    <property type="component" value="Unassembled WGS sequence"/>
</dbReference>
<dbReference type="Gene3D" id="2.60.120.200">
    <property type="match status" value="1"/>
</dbReference>
<keyword evidence="1" id="KW-0732">Signal</keyword>